<comment type="similarity">
    <text evidence="3">Belongs to the ustYa family.</text>
</comment>
<keyword evidence="7" id="KW-1185">Reference proteome</keyword>
<protein>
    <recommendedName>
        <fullName evidence="8">Oxidase ustYa</fullName>
    </recommendedName>
</protein>
<evidence type="ECO:0000256" key="1">
    <source>
        <dbReference type="ARBA" id="ARBA00004685"/>
    </source>
</evidence>
<dbReference type="EMBL" id="KN847532">
    <property type="protein sequence ID" value="KIW07555.1"/>
    <property type="molecule type" value="Genomic_DNA"/>
</dbReference>
<feature type="region of interest" description="Disordered" evidence="4">
    <location>
        <begin position="1"/>
        <end position="36"/>
    </location>
</feature>
<name>A0A0D2AM73_9PEZI</name>
<sequence length="278" mass="31932">MFNFKNKGKAVLKNRNDDEEEQKRLTEASDHEANDEIHETTQEYLFRRSLERKIRNLKIAVGLLSVCIFGLLLLQGPYAYQKSRSRLIPSPVPPLTTTRVVFEKDELYARRPDPESDAAWDALLPPGRGFVFIPNPHEYGLPPGEATPYGDIYSIAVFHQLHCLGQLRRFTWLFLDSIAENGTHGELTRQAIMQMFNEGDHAEHLHHCFDYLRQTIMCGGDMSVEWPRDEPDGRRFAVDGWGIPHECKNWDTIMEYMDQNHFNMSTNTEIAPLGGNVG</sequence>
<feature type="transmembrane region" description="Helical" evidence="5">
    <location>
        <begin position="57"/>
        <end position="80"/>
    </location>
</feature>
<feature type="compositionally biased region" description="Basic and acidic residues" evidence="4">
    <location>
        <begin position="21"/>
        <end position="36"/>
    </location>
</feature>
<dbReference type="OrthoDB" id="3687641at2759"/>
<evidence type="ECO:0000256" key="2">
    <source>
        <dbReference type="ARBA" id="ARBA00023002"/>
    </source>
</evidence>
<dbReference type="PANTHER" id="PTHR33365">
    <property type="entry name" value="YALI0B05434P"/>
    <property type="match status" value="1"/>
</dbReference>
<accession>A0A0D2AM73</accession>
<dbReference type="AlphaFoldDB" id="A0A0D2AM73"/>
<evidence type="ECO:0000313" key="7">
    <source>
        <dbReference type="Proteomes" id="UP000053259"/>
    </source>
</evidence>
<dbReference type="PANTHER" id="PTHR33365:SF11">
    <property type="entry name" value="TAT PATHWAY SIGNAL SEQUENCE"/>
    <property type="match status" value="1"/>
</dbReference>
<dbReference type="VEuPathDB" id="FungiDB:PV09_01512"/>
<keyword evidence="5" id="KW-1133">Transmembrane helix</keyword>
<comment type="pathway">
    <text evidence="1">Mycotoxin biosynthesis.</text>
</comment>
<reference evidence="6 7" key="1">
    <citation type="submission" date="2015-01" db="EMBL/GenBank/DDBJ databases">
        <title>The Genome Sequence of Ochroconis gallopava CBS43764.</title>
        <authorList>
            <consortium name="The Broad Institute Genomics Platform"/>
            <person name="Cuomo C."/>
            <person name="de Hoog S."/>
            <person name="Gorbushina A."/>
            <person name="Stielow B."/>
            <person name="Teixiera M."/>
            <person name="Abouelleil A."/>
            <person name="Chapman S.B."/>
            <person name="Priest M."/>
            <person name="Young S.K."/>
            <person name="Wortman J."/>
            <person name="Nusbaum C."/>
            <person name="Birren B."/>
        </authorList>
    </citation>
    <scope>NUCLEOTIDE SEQUENCE [LARGE SCALE GENOMIC DNA]</scope>
    <source>
        <strain evidence="6 7">CBS 43764</strain>
    </source>
</reference>
<feature type="compositionally biased region" description="Basic residues" evidence="4">
    <location>
        <begin position="1"/>
        <end position="12"/>
    </location>
</feature>
<evidence type="ECO:0008006" key="8">
    <source>
        <dbReference type="Google" id="ProtNLM"/>
    </source>
</evidence>
<dbReference type="Pfam" id="PF11807">
    <property type="entry name" value="UstYa"/>
    <property type="match status" value="1"/>
</dbReference>
<proteinExistence type="inferred from homology"/>
<evidence type="ECO:0000313" key="6">
    <source>
        <dbReference type="EMBL" id="KIW07555.1"/>
    </source>
</evidence>
<dbReference type="GO" id="GO:0043386">
    <property type="term" value="P:mycotoxin biosynthetic process"/>
    <property type="evidence" value="ECO:0007669"/>
    <property type="project" value="InterPro"/>
</dbReference>
<keyword evidence="2" id="KW-0560">Oxidoreductase</keyword>
<dbReference type="RefSeq" id="XP_016217423.1">
    <property type="nucleotide sequence ID" value="XM_016354411.1"/>
</dbReference>
<evidence type="ECO:0000256" key="3">
    <source>
        <dbReference type="ARBA" id="ARBA00035112"/>
    </source>
</evidence>
<organism evidence="6 7">
    <name type="scientific">Verruconis gallopava</name>
    <dbReference type="NCBI Taxonomy" id="253628"/>
    <lineage>
        <taxon>Eukaryota</taxon>
        <taxon>Fungi</taxon>
        <taxon>Dikarya</taxon>
        <taxon>Ascomycota</taxon>
        <taxon>Pezizomycotina</taxon>
        <taxon>Dothideomycetes</taxon>
        <taxon>Pleosporomycetidae</taxon>
        <taxon>Venturiales</taxon>
        <taxon>Sympoventuriaceae</taxon>
        <taxon>Verruconis</taxon>
    </lineage>
</organism>
<dbReference type="RefSeq" id="XP_016217424.1">
    <property type="nucleotide sequence ID" value="XM_016354412.1"/>
</dbReference>
<dbReference type="InterPro" id="IPR021765">
    <property type="entry name" value="UstYa-like"/>
</dbReference>
<dbReference type="GO" id="GO:0016491">
    <property type="term" value="F:oxidoreductase activity"/>
    <property type="evidence" value="ECO:0007669"/>
    <property type="project" value="UniProtKB-KW"/>
</dbReference>
<evidence type="ECO:0000256" key="5">
    <source>
        <dbReference type="SAM" id="Phobius"/>
    </source>
</evidence>
<dbReference type="STRING" id="253628.A0A0D2AM73"/>
<evidence type="ECO:0000256" key="4">
    <source>
        <dbReference type="SAM" id="MobiDB-lite"/>
    </source>
</evidence>
<dbReference type="GeneID" id="27309485"/>
<dbReference type="HOGENOM" id="CLU_042941_4_2_1"/>
<dbReference type="EMBL" id="KN847532">
    <property type="protein sequence ID" value="KIW07554.1"/>
    <property type="molecule type" value="Genomic_DNA"/>
</dbReference>
<dbReference type="Proteomes" id="UP000053259">
    <property type="component" value="Unassembled WGS sequence"/>
</dbReference>
<keyword evidence="5" id="KW-0812">Transmembrane</keyword>
<keyword evidence="5" id="KW-0472">Membrane</keyword>
<gene>
    <name evidence="6" type="ORF">PV09_01512</name>
</gene>